<name>Q9T2H3_SPIOL</name>
<accession>Q9T2H3</accession>
<proteinExistence type="evidence at protein level"/>
<reference key="1">
    <citation type="journal article" date="1995" name="J. Biol. Chem.">
        <authorList>
            <person name="Ryan M.T."/>
            <person name="Naylor D.J."/>
            <person name="Hoogenraad N.J."/>
            <person name="Hoj P.B."/>
        </authorList>
    </citation>
    <scope>PROTEIN SEQUENCE</scope>
</reference>
<geneLocation type="chloroplast"/>
<sequence>ATVVAPKYTSIKPTADRVLIKIKE</sequence>
<keyword id="KW-0903">Direct protein sequencing</keyword>
<organism>
    <name type="scientific">Spinacia oleracea</name>
    <name type="common">Spinach</name>
    <dbReference type="NCBI Taxonomy" id="3562"/>
    <lineage>
        <taxon>Eukaryota</taxon>
        <taxon>Viridiplantae</taxon>
        <taxon>Streptophyta</taxon>
        <taxon>Embryophyta</taxon>
        <taxon>Tracheophyta</taxon>
        <taxon>Spermatophyta</taxon>
        <taxon>Magnoliopsida</taxon>
        <taxon>eudicotyledons</taxon>
        <taxon>Gunneridae</taxon>
        <taxon>Pentapetalae</taxon>
        <taxon>Caryophyllales</taxon>
        <taxon>Chenopodiaceae</taxon>
        <taxon>Chenopodioideae</taxon>
        <taxon>Anserineae</taxon>
        <taxon>Spinacia</taxon>
    </lineage>
</organism>
<dbReference type="AlphaFoldDB" id="Q9T2H3"/>
<protein>
    <submittedName>
        <fullName>Chaperonin 21</fullName>
    </submittedName>
</protein>